<accession>A0A495WLD4</accession>
<name>A0A495WLD4_9BACT</name>
<dbReference type="AlphaFoldDB" id="A0A495WLD4"/>
<reference evidence="2 3" key="1">
    <citation type="submission" date="2018-10" db="EMBL/GenBank/DDBJ databases">
        <title>Genomic Encyclopedia of Archaeal and Bacterial Type Strains, Phase II (KMG-II): from individual species to whole genera.</title>
        <authorList>
            <person name="Goeker M."/>
        </authorList>
    </citation>
    <scope>NUCLEOTIDE SEQUENCE [LARGE SCALE GENOMIC DNA]</scope>
    <source>
        <strain evidence="2 3">NSB1</strain>
    </source>
</reference>
<keyword evidence="1" id="KW-0812">Transmembrane</keyword>
<sequence>MNEVLSFIIMCLSGAACFWLFLKCIDWFEKI</sequence>
<evidence type="ECO:0000313" key="3">
    <source>
        <dbReference type="Proteomes" id="UP000269493"/>
    </source>
</evidence>
<dbReference type="EMBL" id="RBXN01000001">
    <property type="protein sequence ID" value="RKT61525.1"/>
    <property type="molecule type" value="Genomic_DNA"/>
</dbReference>
<evidence type="ECO:0000313" key="2">
    <source>
        <dbReference type="EMBL" id="RKT61525.1"/>
    </source>
</evidence>
<dbReference type="Proteomes" id="UP000269493">
    <property type="component" value="Unassembled WGS sequence"/>
</dbReference>
<feature type="transmembrane region" description="Helical" evidence="1">
    <location>
        <begin position="6"/>
        <end position="25"/>
    </location>
</feature>
<proteinExistence type="predicted"/>
<keyword evidence="1" id="KW-1133">Transmembrane helix</keyword>
<gene>
    <name evidence="2" type="ORF">BC742_0578</name>
</gene>
<comment type="caution">
    <text evidence="2">The sequence shown here is derived from an EMBL/GenBank/DDBJ whole genome shotgun (WGS) entry which is preliminary data.</text>
</comment>
<evidence type="ECO:0000256" key="1">
    <source>
        <dbReference type="SAM" id="Phobius"/>
    </source>
</evidence>
<organism evidence="2 3">
    <name type="scientific">Coprobacter fastidiosus NSB1 = JCM 33896</name>
    <dbReference type="NCBI Taxonomy" id="1349822"/>
    <lineage>
        <taxon>Bacteria</taxon>
        <taxon>Pseudomonadati</taxon>
        <taxon>Bacteroidota</taxon>
        <taxon>Bacteroidia</taxon>
        <taxon>Bacteroidales</taxon>
        <taxon>Barnesiellaceae</taxon>
        <taxon>Coprobacter</taxon>
    </lineage>
</organism>
<keyword evidence="3" id="KW-1185">Reference proteome</keyword>
<protein>
    <submittedName>
        <fullName evidence="2">Uncharacterized protein</fullName>
    </submittedName>
</protein>
<keyword evidence="1" id="KW-0472">Membrane</keyword>